<dbReference type="InterPro" id="IPR016156">
    <property type="entry name" value="FAD/NAD-linked_Rdtase_dimer_sf"/>
</dbReference>
<dbReference type="EMBL" id="JACRSV010000001">
    <property type="protein sequence ID" value="MBC8558651.1"/>
    <property type="molecule type" value="Genomic_DNA"/>
</dbReference>
<dbReference type="RefSeq" id="WP_249293541.1">
    <property type="nucleotide sequence ID" value="NZ_JACRSV010000001.1"/>
</dbReference>
<evidence type="ECO:0000313" key="5">
    <source>
        <dbReference type="EMBL" id="MBC8558651.1"/>
    </source>
</evidence>
<dbReference type="PRINTS" id="PR00411">
    <property type="entry name" value="PNDRDTASEI"/>
</dbReference>
<feature type="domain" description="FAD/NAD(P)-binding" evidence="4">
    <location>
        <begin position="2"/>
        <end position="289"/>
    </location>
</feature>
<dbReference type="PANTHER" id="PTHR43429">
    <property type="entry name" value="PYRIDINE NUCLEOTIDE-DISULFIDE OXIDOREDUCTASE DOMAIN-CONTAINING"/>
    <property type="match status" value="1"/>
</dbReference>
<dbReference type="Pfam" id="PF07992">
    <property type="entry name" value="Pyr_redox_2"/>
    <property type="match status" value="1"/>
</dbReference>
<dbReference type="GO" id="GO:0016491">
    <property type="term" value="F:oxidoreductase activity"/>
    <property type="evidence" value="ECO:0007669"/>
    <property type="project" value="InterPro"/>
</dbReference>
<protein>
    <submittedName>
        <fullName evidence="5">NAD(P)/FAD-dependent oxidoreductase</fullName>
    </submittedName>
</protein>
<dbReference type="InterPro" id="IPR036188">
    <property type="entry name" value="FAD/NAD-bd_sf"/>
</dbReference>
<evidence type="ECO:0000256" key="1">
    <source>
        <dbReference type="ARBA" id="ARBA00001974"/>
    </source>
</evidence>
<dbReference type="SUPFAM" id="SSF51905">
    <property type="entry name" value="FAD/NAD(P)-binding domain"/>
    <property type="match status" value="1"/>
</dbReference>
<keyword evidence="2" id="KW-0285">Flavoprotein</keyword>
<dbReference type="PRINTS" id="PR00368">
    <property type="entry name" value="FADPNR"/>
</dbReference>
<dbReference type="Gene3D" id="3.30.390.30">
    <property type="match status" value="1"/>
</dbReference>
<accession>A0A926DZR3</accession>
<dbReference type="InterPro" id="IPR023753">
    <property type="entry name" value="FAD/NAD-binding_dom"/>
</dbReference>
<evidence type="ECO:0000256" key="3">
    <source>
        <dbReference type="ARBA" id="ARBA00022827"/>
    </source>
</evidence>
<name>A0A926DZR3_9FIRM</name>
<evidence type="ECO:0000313" key="6">
    <source>
        <dbReference type="Proteomes" id="UP000610760"/>
    </source>
</evidence>
<dbReference type="InterPro" id="IPR050260">
    <property type="entry name" value="FAD-bd_OxRdtase"/>
</dbReference>
<dbReference type="Gene3D" id="3.50.50.60">
    <property type="entry name" value="FAD/NAD(P)-binding domain"/>
    <property type="match status" value="2"/>
</dbReference>
<dbReference type="AlphaFoldDB" id="A0A926DZR3"/>
<keyword evidence="3" id="KW-0274">FAD</keyword>
<dbReference type="Proteomes" id="UP000610760">
    <property type="component" value="Unassembled WGS sequence"/>
</dbReference>
<proteinExistence type="predicted"/>
<sequence>MKYLIVGVSAAGMSAVKALLEKDPQGEITVVSKDDCPYSRIMMYRLLAGEMDKKAILFEKDDFLERNRVQWYRGREAVGGDTEAKKIRLDDGTELSYDKLLLATGAFAVIPPIPGLREAKNVHPFRDLPDEEALNRYCGQNVKAVIIGGGLVGLDAAYAFCKRGIPVAVVEMMDHIMGLQLDFDTAKEYQKLFENAGAKFYLGRKVEKVVLDCDFADSVELDNGASLPCDVIVAAAGVRPNTALAEKLGLQVNRGVTVNDKMETSVPHVYAAGDVTGLSGVWQNAMAQGKAAGVNMSGGEAVYETRFAQRNMFNYFGEMAVSLGDVSAPDAEIVIQHEGRNTIKAFHRDGIVLGAILQRDIMKASLWQKIIEEKISIEPFKSDLFHINL</sequence>
<organism evidence="5 6">
    <name type="scientific">Fumia xinanensis</name>
    <dbReference type="NCBI Taxonomy" id="2763659"/>
    <lineage>
        <taxon>Bacteria</taxon>
        <taxon>Bacillati</taxon>
        <taxon>Bacillota</taxon>
        <taxon>Clostridia</taxon>
        <taxon>Eubacteriales</taxon>
        <taxon>Oscillospiraceae</taxon>
        <taxon>Fumia</taxon>
    </lineage>
</organism>
<comment type="cofactor">
    <cofactor evidence="1">
        <name>FAD</name>
        <dbReference type="ChEBI" id="CHEBI:57692"/>
    </cofactor>
</comment>
<reference evidence="5" key="1">
    <citation type="submission" date="2020-08" db="EMBL/GenBank/DDBJ databases">
        <title>Genome public.</title>
        <authorList>
            <person name="Liu C."/>
            <person name="Sun Q."/>
        </authorList>
    </citation>
    <scope>NUCLEOTIDE SEQUENCE</scope>
    <source>
        <strain evidence="5">NSJ-33</strain>
    </source>
</reference>
<evidence type="ECO:0000259" key="4">
    <source>
        <dbReference type="Pfam" id="PF07992"/>
    </source>
</evidence>
<gene>
    <name evidence="5" type="ORF">H8710_01075</name>
</gene>
<evidence type="ECO:0000256" key="2">
    <source>
        <dbReference type="ARBA" id="ARBA00022630"/>
    </source>
</evidence>
<dbReference type="PANTHER" id="PTHR43429:SF3">
    <property type="entry name" value="NITRITE REDUCTASE [NAD(P)H]"/>
    <property type="match status" value="1"/>
</dbReference>
<comment type="caution">
    <text evidence="5">The sequence shown here is derived from an EMBL/GenBank/DDBJ whole genome shotgun (WGS) entry which is preliminary data.</text>
</comment>
<keyword evidence="6" id="KW-1185">Reference proteome</keyword>